<dbReference type="Proteomes" id="UP001157974">
    <property type="component" value="Unassembled WGS sequence"/>
</dbReference>
<dbReference type="AlphaFoldDB" id="A0AAV8UXP4"/>
<dbReference type="InterPro" id="IPR018962">
    <property type="entry name" value="DUF1995"/>
</dbReference>
<dbReference type="PANTHER" id="PTHR35509:SF6">
    <property type="entry name" value="ADENYLATE KINASE"/>
    <property type="match status" value="1"/>
</dbReference>
<keyword evidence="2" id="KW-0812">Transmembrane</keyword>
<keyword evidence="2" id="KW-1133">Transmembrane helix</keyword>
<dbReference type="EMBL" id="JAMWBK010000002">
    <property type="protein sequence ID" value="KAJ8907365.1"/>
    <property type="molecule type" value="Genomic_DNA"/>
</dbReference>
<evidence type="ECO:0000256" key="2">
    <source>
        <dbReference type="SAM" id="Phobius"/>
    </source>
</evidence>
<dbReference type="PANTHER" id="PTHR35509">
    <property type="entry name" value="DOMAIN PROTEIN, PUTATIVE (DUF1995)-RELATED"/>
    <property type="match status" value="1"/>
</dbReference>
<keyword evidence="2" id="KW-0472">Membrane</keyword>
<organism evidence="4 5">
    <name type="scientific">Rhodosorus marinus</name>
    <dbReference type="NCBI Taxonomy" id="101924"/>
    <lineage>
        <taxon>Eukaryota</taxon>
        <taxon>Rhodophyta</taxon>
        <taxon>Stylonematophyceae</taxon>
        <taxon>Stylonematales</taxon>
        <taxon>Stylonemataceae</taxon>
        <taxon>Rhodosorus</taxon>
    </lineage>
</organism>
<evidence type="ECO:0000256" key="1">
    <source>
        <dbReference type="SAM" id="MobiDB-lite"/>
    </source>
</evidence>
<dbReference type="Pfam" id="PF09353">
    <property type="entry name" value="DUF1995"/>
    <property type="match status" value="1"/>
</dbReference>
<evidence type="ECO:0000259" key="3">
    <source>
        <dbReference type="Pfam" id="PF09353"/>
    </source>
</evidence>
<protein>
    <recommendedName>
        <fullName evidence="3">DUF1995 domain-containing protein</fullName>
    </recommendedName>
</protein>
<keyword evidence="5" id="KW-1185">Reference proteome</keyword>
<name>A0AAV8UXP4_9RHOD</name>
<gene>
    <name evidence="4" type="ORF">NDN08_007479</name>
</gene>
<dbReference type="InterPro" id="IPR053021">
    <property type="entry name" value="Chloroplast_ADK"/>
</dbReference>
<proteinExistence type="predicted"/>
<accession>A0AAV8UXP4</accession>
<evidence type="ECO:0000313" key="5">
    <source>
        <dbReference type="Proteomes" id="UP001157974"/>
    </source>
</evidence>
<reference evidence="4 5" key="1">
    <citation type="journal article" date="2023" name="Nat. Commun.">
        <title>Origin of minicircular mitochondrial genomes in red algae.</title>
        <authorList>
            <person name="Lee Y."/>
            <person name="Cho C.H."/>
            <person name="Lee Y.M."/>
            <person name="Park S.I."/>
            <person name="Yang J.H."/>
            <person name="West J.A."/>
            <person name="Bhattacharya D."/>
            <person name="Yoon H.S."/>
        </authorList>
    </citation>
    <scope>NUCLEOTIDE SEQUENCE [LARGE SCALE GENOMIC DNA]</scope>
    <source>
        <strain evidence="4 5">CCMP1338</strain>
        <tissue evidence="4">Whole cell</tissue>
    </source>
</reference>
<feature type="transmembrane region" description="Helical" evidence="2">
    <location>
        <begin position="366"/>
        <end position="385"/>
    </location>
</feature>
<feature type="region of interest" description="Disordered" evidence="1">
    <location>
        <begin position="38"/>
        <end position="57"/>
    </location>
</feature>
<comment type="caution">
    <text evidence="4">The sequence shown here is derived from an EMBL/GenBank/DDBJ whole genome shotgun (WGS) entry which is preliminary data.</text>
</comment>
<evidence type="ECO:0000313" key="4">
    <source>
        <dbReference type="EMBL" id="KAJ8907365.1"/>
    </source>
</evidence>
<feature type="domain" description="DUF1995" evidence="3">
    <location>
        <begin position="97"/>
        <end position="348"/>
    </location>
</feature>
<sequence>MAFVGVCSSVSVRRSSGGRVDRRRRCVLKAASPVSEGNAQAVSEGNAQVVSEENTQGDVEELPVEVAAEGIQDVTVELVGDSPFTRNLNVSPMPRSERQHYINEVTNAIAARVDDVLSGKVENNLISVTMLLPELNTSLDIYDRRFLLSLAWEIVIEMVKARGLTVKVMTQCPTKFGGLPLSVAGLRRHFEGDRELSRESWGEAMDRVRTGDIDAVAVAEDDDVFLVLAPTNIVSAPVIEDCIGLAKKVDGKRPIITLNARLDEVPSHSGVMQVQGRKERLDFVKSFYVASYLRCLYPIGRNFPLVGALRRHYPGKWEVWLHKQTEKDGDEDFRLIGEFDDMPTSGQIGDAIKVERFRSSPAPEGLPASFSLGIMAAMVVLFWLINR</sequence>